<dbReference type="Proteomes" id="UP000184509">
    <property type="component" value="Unassembled WGS sequence"/>
</dbReference>
<organism evidence="1 2">
    <name type="scientific">Bacteroides luti</name>
    <dbReference type="NCBI Taxonomy" id="1297750"/>
    <lineage>
        <taxon>Bacteria</taxon>
        <taxon>Pseudomonadati</taxon>
        <taxon>Bacteroidota</taxon>
        <taxon>Bacteroidia</taxon>
        <taxon>Bacteroidales</taxon>
        <taxon>Bacteroidaceae</taxon>
        <taxon>Bacteroides</taxon>
    </lineage>
</organism>
<protein>
    <recommendedName>
        <fullName evidence="3">DUF4248 domain-containing protein</fullName>
    </recommendedName>
</protein>
<evidence type="ECO:0000313" key="2">
    <source>
        <dbReference type="Proteomes" id="UP000184509"/>
    </source>
</evidence>
<name>A0A1M5BG55_9BACE</name>
<evidence type="ECO:0008006" key="3">
    <source>
        <dbReference type="Google" id="ProtNLM"/>
    </source>
</evidence>
<evidence type="ECO:0000313" key="1">
    <source>
        <dbReference type="EMBL" id="SHF41172.1"/>
    </source>
</evidence>
<dbReference type="InterPro" id="IPR025342">
    <property type="entry name" value="DUF4248"/>
</dbReference>
<gene>
    <name evidence="1" type="ORF">SAMN05444405_10894</name>
</gene>
<proteinExistence type="predicted"/>
<dbReference type="RefSeq" id="WP_073401385.1">
    <property type="nucleotide sequence ID" value="NZ_FQTV01000008.1"/>
</dbReference>
<sequence length="73" mass="8705">MEEKFKPKSYSKTELSRKYNPHLCDRSAQRTLMKWIEHNKELSEQLICTGFSKMDRLFTPRQVQLIVSFLGEP</sequence>
<dbReference type="Pfam" id="PF14053">
    <property type="entry name" value="DUF4248"/>
    <property type="match status" value="1"/>
</dbReference>
<dbReference type="EMBL" id="FQTV01000008">
    <property type="protein sequence ID" value="SHF41172.1"/>
    <property type="molecule type" value="Genomic_DNA"/>
</dbReference>
<accession>A0A1M5BG55</accession>
<dbReference type="AlphaFoldDB" id="A0A1M5BG55"/>
<keyword evidence="2" id="KW-1185">Reference proteome</keyword>
<reference evidence="1 2" key="1">
    <citation type="submission" date="2016-11" db="EMBL/GenBank/DDBJ databases">
        <authorList>
            <person name="Jaros S."/>
            <person name="Januszkiewicz K."/>
            <person name="Wedrychowicz H."/>
        </authorList>
    </citation>
    <scope>NUCLEOTIDE SEQUENCE [LARGE SCALE GENOMIC DNA]</scope>
    <source>
        <strain evidence="1 2">DSM 26991</strain>
    </source>
</reference>
<dbReference type="STRING" id="1297750.SAMN05444405_10894"/>